<dbReference type="NCBIfam" id="NF006734">
    <property type="entry name" value="PRK09266.1"/>
    <property type="match status" value="1"/>
</dbReference>
<dbReference type="GO" id="GO:0008696">
    <property type="term" value="F:4-amino-4-deoxychorismate lyase activity"/>
    <property type="evidence" value="ECO:0007669"/>
    <property type="project" value="TreeGrafter"/>
</dbReference>
<dbReference type="AlphaFoldDB" id="A0A401RDI9"/>
<keyword evidence="2" id="KW-0456">Lyase</keyword>
<dbReference type="RefSeq" id="WP_016570939.1">
    <property type="nucleotide sequence ID" value="NZ_BHXC01000007.1"/>
</dbReference>
<dbReference type="Proteomes" id="UP000288351">
    <property type="component" value="Unassembled WGS sequence"/>
</dbReference>
<sequence length="259" mass="28032">MDYLNGEPVGVDALKALALTNFGHFTTLRVDDGRVKGLSLHLDRLAADCRTVFDAALDRARVRALLGQAVDGRTGSLAVRVTVFDPGLGLARPGADAEPHLLVTCRPVGGPPAPLRVTTVAYQREMPEVKHVGLFGQLAIRRAAHRAGADDALFVEPGTDVLSEGATWNVGFVDAQGHVVWPAARVLPGVTMRLLQTVHTWQRRPVPRTELPRLRAAFATNAAIGVRPLAAVDDVPLDTGHPLLDVLRQRYRELPDDRL</sequence>
<evidence type="ECO:0000313" key="3">
    <source>
        <dbReference type="Proteomes" id="UP000288351"/>
    </source>
</evidence>
<accession>A0A401RDI9</accession>
<dbReference type="PANTHER" id="PTHR42743">
    <property type="entry name" value="AMINO-ACID AMINOTRANSFERASE"/>
    <property type="match status" value="1"/>
</dbReference>
<dbReference type="InterPro" id="IPR050571">
    <property type="entry name" value="Class-IV_PLP-Dep_Aminotrnsfr"/>
</dbReference>
<dbReference type="SUPFAM" id="SSF56752">
    <property type="entry name" value="D-aminoacid aminotransferase-like PLP-dependent enzymes"/>
    <property type="match status" value="1"/>
</dbReference>
<dbReference type="InterPro" id="IPR043131">
    <property type="entry name" value="BCAT-like_N"/>
</dbReference>
<evidence type="ECO:0000313" key="2">
    <source>
        <dbReference type="EMBL" id="GCB95675.1"/>
    </source>
</evidence>
<dbReference type="Gene3D" id="3.30.470.10">
    <property type="match status" value="1"/>
</dbReference>
<protein>
    <submittedName>
        <fullName evidence="2">4-amino-4-deoxychorismate lyase</fullName>
    </submittedName>
</protein>
<dbReference type="Pfam" id="PF01063">
    <property type="entry name" value="Aminotran_4"/>
    <property type="match status" value="1"/>
</dbReference>
<dbReference type="Gene3D" id="3.20.10.10">
    <property type="entry name" value="D-amino Acid Aminotransferase, subunit A, domain 2"/>
    <property type="match status" value="1"/>
</dbReference>
<dbReference type="GO" id="GO:0005829">
    <property type="term" value="C:cytosol"/>
    <property type="evidence" value="ECO:0007669"/>
    <property type="project" value="TreeGrafter"/>
</dbReference>
<gene>
    <name evidence="2" type="ORF">SALB_08482</name>
</gene>
<organism evidence="2 3">
    <name type="scientific">Streptomyces noursei</name>
    <name type="common">Streptomyces albulus</name>
    <dbReference type="NCBI Taxonomy" id="1971"/>
    <lineage>
        <taxon>Bacteria</taxon>
        <taxon>Bacillati</taxon>
        <taxon>Actinomycetota</taxon>
        <taxon>Actinomycetes</taxon>
        <taxon>Kitasatosporales</taxon>
        <taxon>Streptomycetaceae</taxon>
        <taxon>Streptomyces</taxon>
    </lineage>
</organism>
<dbReference type="InterPro" id="IPR001544">
    <property type="entry name" value="Aminotrans_IV"/>
</dbReference>
<reference evidence="2 3" key="1">
    <citation type="journal article" date="2019" name="Microbiol. Resour. Announc.">
        <title>Draft Genome Sequence of the Most Traditional epsilon-Poly-l-Lysine Producer, Streptomyces albulus NBRC14147.</title>
        <authorList>
            <person name="Yamanaka K."/>
            <person name="Hamano Y."/>
        </authorList>
    </citation>
    <scope>NUCLEOTIDE SEQUENCE [LARGE SCALE GENOMIC DNA]</scope>
    <source>
        <strain evidence="2 3">NBRC 14147</strain>
    </source>
</reference>
<dbReference type="EMBL" id="BHXC01000007">
    <property type="protein sequence ID" value="GCB95675.1"/>
    <property type="molecule type" value="Genomic_DNA"/>
</dbReference>
<dbReference type="InterPro" id="IPR036038">
    <property type="entry name" value="Aminotransferase-like"/>
</dbReference>
<dbReference type="GO" id="GO:0008153">
    <property type="term" value="P:4-aminobenzoate biosynthetic process"/>
    <property type="evidence" value="ECO:0007669"/>
    <property type="project" value="TreeGrafter"/>
</dbReference>
<name>A0A401RDI9_STRNR</name>
<dbReference type="PANTHER" id="PTHR42743:SF2">
    <property type="entry name" value="AMINODEOXYCHORISMATE LYASE"/>
    <property type="match status" value="1"/>
</dbReference>
<evidence type="ECO:0000256" key="1">
    <source>
        <dbReference type="ARBA" id="ARBA00009320"/>
    </source>
</evidence>
<proteinExistence type="inferred from homology"/>
<comment type="similarity">
    <text evidence="1">Belongs to the class-IV pyridoxal-phosphate-dependent aminotransferase family.</text>
</comment>
<dbReference type="InterPro" id="IPR043132">
    <property type="entry name" value="BCAT-like_C"/>
</dbReference>
<comment type="caution">
    <text evidence="2">The sequence shown here is derived from an EMBL/GenBank/DDBJ whole genome shotgun (WGS) entry which is preliminary data.</text>
</comment>